<reference evidence="2 3" key="1">
    <citation type="journal article" date="2010" name="Science">
        <title>Genomic comparison of the ants Camponotus floridanus and Harpegnathos saltator.</title>
        <authorList>
            <person name="Bonasio R."/>
            <person name="Zhang G."/>
            <person name="Ye C."/>
            <person name="Mutti N.S."/>
            <person name="Fang X."/>
            <person name="Qin N."/>
            <person name="Donahue G."/>
            <person name="Yang P."/>
            <person name="Li Q."/>
            <person name="Li C."/>
            <person name="Zhang P."/>
            <person name="Huang Z."/>
            <person name="Berger S.L."/>
            <person name="Reinberg D."/>
            <person name="Wang J."/>
            <person name="Liebig J."/>
        </authorList>
    </citation>
    <scope>NUCLEOTIDE SEQUENCE [LARGE SCALE GENOMIC DNA]</scope>
    <source>
        <strain evidence="2 3">R22 G/1</strain>
    </source>
</reference>
<proteinExistence type="predicted"/>
<feature type="signal peptide" evidence="1">
    <location>
        <begin position="1"/>
        <end position="22"/>
    </location>
</feature>
<accession>E2C139</accession>
<dbReference type="Proteomes" id="UP000008237">
    <property type="component" value="Unassembled WGS sequence"/>
</dbReference>
<evidence type="ECO:0000313" key="3">
    <source>
        <dbReference type="Proteomes" id="UP000008237"/>
    </source>
</evidence>
<dbReference type="InParanoid" id="E2C139"/>
<evidence type="ECO:0000313" key="2">
    <source>
        <dbReference type="EMBL" id="EFN78360.1"/>
    </source>
</evidence>
<dbReference type="OrthoDB" id="6622017at2759"/>
<organism evidence="3">
    <name type="scientific">Harpegnathos saltator</name>
    <name type="common">Jerdon's jumping ant</name>
    <dbReference type="NCBI Taxonomy" id="610380"/>
    <lineage>
        <taxon>Eukaryota</taxon>
        <taxon>Metazoa</taxon>
        <taxon>Ecdysozoa</taxon>
        <taxon>Arthropoda</taxon>
        <taxon>Hexapoda</taxon>
        <taxon>Insecta</taxon>
        <taxon>Pterygota</taxon>
        <taxon>Neoptera</taxon>
        <taxon>Endopterygota</taxon>
        <taxon>Hymenoptera</taxon>
        <taxon>Apocrita</taxon>
        <taxon>Aculeata</taxon>
        <taxon>Formicoidea</taxon>
        <taxon>Formicidae</taxon>
        <taxon>Ponerinae</taxon>
        <taxon>Ponerini</taxon>
        <taxon>Harpegnathos</taxon>
    </lineage>
</organism>
<dbReference type="EMBL" id="GL451853">
    <property type="protein sequence ID" value="EFN78360.1"/>
    <property type="molecule type" value="Genomic_DNA"/>
</dbReference>
<dbReference type="Gene3D" id="2.60.40.1730">
    <property type="entry name" value="tricorn interacting facor f3 domain"/>
    <property type="match status" value="1"/>
</dbReference>
<protein>
    <submittedName>
        <fullName evidence="2">Uncharacterized protein</fullName>
    </submittedName>
</protein>
<dbReference type="InterPro" id="IPR042097">
    <property type="entry name" value="Aminopeptidase_N-like_N_sf"/>
</dbReference>
<evidence type="ECO:0000256" key="1">
    <source>
        <dbReference type="SAM" id="SignalP"/>
    </source>
</evidence>
<sequence>MFRTRIRVVFLILSIYIDLIFSFEFDTSREETNMCYFTPIVQDSLSILIPQYYNVSLKIEELSFQGEANILVELLRKTEIIPFHVSYLEIDLKSIVFEQYNPNCLKIEQPKDIHYCNETSTVTLIFEEIVCPGYYNITMRYSGSLYEKKGFLKIKNKKEKGNVA</sequence>
<feature type="chain" id="PRO_5003158385" evidence="1">
    <location>
        <begin position="23"/>
        <end position="164"/>
    </location>
</feature>
<dbReference type="SUPFAM" id="SSF63737">
    <property type="entry name" value="Leukotriene A4 hydrolase N-terminal domain"/>
    <property type="match status" value="1"/>
</dbReference>
<gene>
    <name evidence="2" type="ORF">EAI_07549</name>
</gene>
<dbReference type="AlphaFoldDB" id="E2C139"/>
<keyword evidence="3" id="KW-1185">Reference proteome</keyword>
<name>E2C139_HARSA</name>
<keyword evidence="1" id="KW-0732">Signal</keyword>